<dbReference type="AlphaFoldDB" id="X1W143"/>
<evidence type="ECO:0008006" key="2">
    <source>
        <dbReference type="Google" id="ProtNLM"/>
    </source>
</evidence>
<comment type="caution">
    <text evidence="1">The sequence shown here is derived from an EMBL/GenBank/DDBJ whole genome shotgun (WGS) entry which is preliminary data.</text>
</comment>
<gene>
    <name evidence="1" type="ORF">S12H4_58737</name>
</gene>
<name>X1W143_9ZZZZ</name>
<protein>
    <recommendedName>
        <fullName evidence="2">Peptidase M14 carboxypeptidase A domain-containing protein</fullName>
    </recommendedName>
</protein>
<organism evidence="1">
    <name type="scientific">marine sediment metagenome</name>
    <dbReference type="NCBI Taxonomy" id="412755"/>
    <lineage>
        <taxon>unclassified sequences</taxon>
        <taxon>metagenomes</taxon>
        <taxon>ecological metagenomes</taxon>
    </lineage>
</organism>
<accession>X1W143</accession>
<proteinExistence type="predicted"/>
<reference evidence="1" key="1">
    <citation type="journal article" date="2014" name="Front. Microbiol.">
        <title>High frequency of phylogenetically diverse reductive dehalogenase-homologous genes in deep subseafloor sedimentary metagenomes.</title>
        <authorList>
            <person name="Kawai M."/>
            <person name="Futagami T."/>
            <person name="Toyoda A."/>
            <person name="Takaki Y."/>
            <person name="Nishi S."/>
            <person name="Hori S."/>
            <person name="Arai W."/>
            <person name="Tsubouchi T."/>
            <person name="Morono Y."/>
            <person name="Uchiyama I."/>
            <person name="Ito T."/>
            <person name="Fujiyama A."/>
            <person name="Inagaki F."/>
            <person name="Takami H."/>
        </authorList>
    </citation>
    <scope>NUCLEOTIDE SEQUENCE</scope>
    <source>
        <strain evidence="1">Expedition CK06-06</strain>
    </source>
</reference>
<feature type="non-terminal residue" evidence="1">
    <location>
        <position position="176"/>
    </location>
</feature>
<dbReference type="SUPFAM" id="SSF53187">
    <property type="entry name" value="Zn-dependent exopeptidases"/>
    <property type="match status" value="1"/>
</dbReference>
<dbReference type="EMBL" id="BARW01038225">
    <property type="protein sequence ID" value="GAJ21305.1"/>
    <property type="molecule type" value="Genomic_DNA"/>
</dbReference>
<sequence length="176" mass="20694">IFLQNKIWEDLQELDPNKIKGTIIIFPTLNPGGLLTLTRTPFYAKKDPNRLWPDPKPKDKPKLKYQDPYDENLDEDNFPNVQEVFYTKLYEIFASVDYYIDLHCHAIQSVPYSYIDRIYYDEKKEGDEIVAQEVFDKTKSLVESFGLTMVLEGPPRSYFEEKLHRSTTGSFANKLR</sequence>
<dbReference type="Gene3D" id="3.40.630.10">
    <property type="entry name" value="Zn peptidases"/>
    <property type="match status" value="1"/>
</dbReference>
<evidence type="ECO:0000313" key="1">
    <source>
        <dbReference type="EMBL" id="GAJ21305.1"/>
    </source>
</evidence>
<feature type="non-terminal residue" evidence="1">
    <location>
        <position position="1"/>
    </location>
</feature>